<evidence type="ECO:0000313" key="1">
    <source>
        <dbReference type="EMBL" id="CAG5132676.1"/>
    </source>
</evidence>
<reference evidence="1" key="1">
    <citation type="submission" date="2021-04" db="EMBL/GenBank/DDBJ databases">
        <authorList>
            <consortium name="Molecular Ecology Group"/>
        </authorList>
    </citation>
    <scope>NUCLEOTIDE SEQUENCE</scope>
</reference>
<feature type="non-terminal residue" evidence="1">
    <location>
        <position position="1"/>
    </location>
</feature>
<dbReference type="Proteomes" id="UP000678393">
    <property type="component" value="Unassembled WGS sequence"/>
</dbReference>
<comment type="caution">
    <text evidence="1">The sequence shown here is derived from an EMBL/GenBank/DDBJ whole genome shotgun (WGS) entry which is preliminary data.</text>
</comment>
<protein>
    <submittedName>
        <fullName evidence="1">Uncharacterized protein</fullName>
    </submittedName>
</protein>
<dbReference type="AlphaFoldDB" id="A0A8S4A122"/>
<keyword evidence="2" id="KW-1185">Reference proteome</keyword>
<gene>
    <name evidence="1" type="ORF">CUNI_LOCUS18234</name>
</gene>
<sequence>SPDGIVTLIASINFQGTPGFEKCIIDKPARRTCRRLPVYKETPITDIDIF</sequence>
<organism evidence="1 2">
    <name type="scientific">Candidula unifasciata</name>
    <dbReference type="NCBI Taxonomy" id="100452"/>
    <lineage>
        <taxon>Eukaryota</taxon>
        <taxon>Metazoa</taxon>
        <taxon>Spiralia</taxon>
        <taxon>Lophotrochozoa</taxon>
        <taxon>Mollusca</taxon>
        <taxon>Gastropoda</taxon>
        <taxon>Heterobranchia</taxon>
        <taxon>Euthyneura</taxon>
        <taxon>Panpulmonata</taxon>
        <taxon>Eupulmonata</taxon>
        <taxon>Stylommatophora</taxon>
        <taxon>Helicina</taxon>
        <taxon>Helicoidea</taxon>
        <taxon>Geomitridae</taxon>
        <taxon>Candidula</taxon>
    </lineage>
</organism>
<dbReference type="EMBL" id="CAJHNH020005557">
    <property type="protein sequence ID" value="CAG5132676.1"/>
    <property type="molecule type" value="Genomic_DNA"/>
</dbReference>
<name>A0A8S4A122_9EUPU</name>
<proteinExistence type="predicted"/>
<evidence type="ECO:0000313" key="2">
    <source>
        <dbReference type="Proteomes" id="UP000678393"/>
    </source>
</evidence>
<accession>A0A8S4A122</accession>